<sequence length="59" mass="6307">MERVGYGGGFSGARFLGGILSRPETRRRVLAPSGSAKLVCPAGYRICPEGDPLLEMTRP</sequence>
<evidence type="ECO:0000313" key="2">
    <source>
        <dbReference type="Proteomes" id="UP000321275"/>
    </source>
</evidence>
<dbReference type="EMBL" id="BJUK01000030">
    <property type="protein sequence ID" value="GEK48234.1"/>
    <property type="molecule type" value="Genomic_DNA"/>
</dbReference>
<name>A0A510XA01_9GAMM</name>
<evidence type="ECO:0000313" key="1">
    <source>
        <dbReference type="EMBL" id="GEK48234.1"/>
    </source>
</evidence>
<comment type="caution">
    <text evidence="1">The sequence shown here is derived from an EMBL/GenBank/DDBJ whole genome shotgun (WGS) entry which is preliminary data.</text>
</comment>
<dbReference type="Proteomes" id="UP000321275">
    <property type="component" value="Unassembled WGS sequence"/>
</dbReference>
<proteinExistence type="predicted"/>
<protein>
    <submittedName>
        <fullName evidence="1">Uncharacterized protein</fullName>
    </submittedName>
</protein>
<reference evidence="1 2" key="1">
    <citation type="submission" date="2019-07" db="EMBL/GenBank/DDBJ databases">
        <title>Whole genome shotgun sequence of Halomonas pacifica NBRC 102220.</title>
        <authorList>
            <person name="Hosoyama A."/>
            <person name="Uohara A."/>
            <person name="Ohji S."/>
            <person name="Ichikawa N."/>
        </authorList>
    </citation>
    <scope>NUCLEOTIDE SEQUENCE [LARGE SCALE GENOMIC DNA]</scope>
    <source>
        <strain evidence="1 2">NBRC 102220</strain>
    </source>
</reference>
<keyword evidence="2" id="KW-1185">Reference proteome</keyword>
<organism evidence="1 2">
    <name type="scientific">Bisbaumannia pacifica</name>
    <dbReference type="NCBI Taxonomy" id="77098"/>
    <lineage>
        <taxon>Bacteria</taxon>
        <taxon>Pseudomonadati</taxon>
        <taxon>Pseudomonadota</taxon>
        <taxon>Gammaproteobacteria</taxon>
        <taxon>Oceanospirillales</taxon>
        <taxon>Halomonadaceae</taxon>
        <taxon>Bisbaumannia</taxon>
    </lineage>
</organism>
<dbReference type="AlphaFoldDB" id="A0A510XA01"/>
<gene>
    <name evidence="1" type="ORF">HPA02_25170</name>
</gene>
<accession>A0A510XA01</accession>